<dbReference type="PROSITE" id="PS50110">
    <property type="entry name" value="RESPONSE_REGULATORY"/>
    <property type="match status" value="1"/>
</dbReference>
<dbReference type="GO" id="GO:0005829">
    <property type="term" value="C:cytosol"/>
    <property type="evidence" value="ECO:0007669"/>
    <property type="project" value="TreeGrafter"/>
</dbReference>
<protein>
    <submittedName>
        <fullName evidence="5">Pilus assembly protein CpaE</fullName>
    </submittedName>
</protein>
<reference evidence="5 6" key="1">
    <citation type="submission" date="2017-01" db="EMBL/GenBank/DDBJ databases">
        <authorList>
            <person name="Mah S.A."/>
            <person name="Swanson W.J."/>
            <person name="Moy G.W."/>
            <person name="Vacquier V.D."/>
        </authorList>
    </citation>
    <scope>NUCLEOTIDE SEQUENCE [LARGE SCALE GENOMIC DNA]</scope>
    <source>
        <strain evidence="5 6">DSM 11589</strain>
    </source>
</reference>
<accession>A0A1N7QCH6</accession>
<name>A0A1N7QCH6_9PROT</name>
<evidence type="ECO:0000259" key="4">
    <source>
        <dbReference type="PROSITE" id="PS50110"/>
    </source>
</evidence>
<keyword evidence="6" id="KW-1185">Reference proteome</keyword>
<proteinExistence type="predicted"/>
<dbReference type="Gene3D" id="3.40.50.300">
    <property type="entry name" value="P-loop containing nucleotide triphosphate hydrolases"/>
    <property type="match status" value="1"/>
</dbReference>
<dbReference type="Proteomes" id="UP000185678">
    <property type="component" value="Unassembled WGS sequence"/>
</dbReference>
<dbReference type="GO" id="GO:0016887">
    <property type="term" value="F:ATP hydrolysis activity"/>
    <property type="evidence" value="ECO:0007669"/>
    <property type="project" value="TreeGrafter"/>
</dbReference>
<keyword evidence="2" id="KW-0067">ATP-binding</keyword>
<sequence>MSDIRPISNSNTDQPLIGTALFAADSAQAKEFAAMLERLGIENVRVLPGGGKAALDWCQNQRAEVLMVDLDGETAPLKTIAELTPHCEPTCQIIALGSRADINLYRALLHSGVMDYLQKPVQLDLLANALDRAHNGTHADFARTGRSIAVTACAGGLGTSSVAAGLAQLLSTERHIPVAMVDFDRHKGDQGVLLGVSGDAGLAAALANSEIDLHLLQRAMIDVNPRLKLLAQEPAWQDQEVVADHLLALGATLCQLFNQVIWDLPAGWPTGVLDVLRHAEVRILLTELTVQGARSTQRLLAEIGDESDGQQLLLVHNPSHGTRNSIPQAQFEDYVGHRIALTLPHVGGALGDSLLHGPMRLERTPLLRQGLLDLADLASGRKPQSRLSAQTGLLTRLKQVIGRRAA</sequence>
<dbReference type="OrthoDB" id="9783172at2"/>
<evidence type="ECO:0000313" key="5">
    <source>
        <dbReference type="EMBL" id="SIT20573.1"/>
    </source>
</evidence>
<dbReference type="InterPro" id="IPR001789">
    <property type="entry name" value="Sig_transdc_resp-reg_receiver"/>
</dbReference>
<organism evidence="5 6">
    <name type="scientific">Insolitispirillum peregrinum</name>
    <dbReference type="NCBI Taxonomy" id="80876"/>
    <lineage>
        <taxon>Bacteria</taxon>
        <taxon>Pseudomonadati</taxon>
        <taxon>Pseudomonadota</taxon>
        <taxon>Alphaproteobacteria</taxon>
        <taxon>Rhodospirillales</taxon>
        <taxon>Novispirillaceae</taxon>
        <taxon>Insolitispirillum</taxon>
    </lineage>
</organism>
<dbReference type="InterPro" id="IPR011006">
    <property type="entry name" value="CheY-like_superfamily"/>
</dbReference>
<dbReference type="GO" id="GO:0000160">
    <property type="term" value="P:phosphorelay signal transduction system"/>
    <property type="evidence" value="ECO:0007669"/>
    <property type="project" value="InterPro"/>
</dbReference>
<evidence type="ECO:0000256" key="2">
    <source>
        <dbReference type="ARBA" id="ARBA00022840"/>
    </source>
</evidence>
<dbReference type="SUPFAM" id="SSF52172">
    <property type="entry name" value="CheY-like"/>
    <property type="match status" value="1"/>
</dbReference>
<dbReference type="RefSeq" id="WP_076402196.1">
    <property type="nucleotide sequence ID" value="NZ_FTOA01000015.1"/>
</dbReference>
<evidence type="ECO:0000313" key="6">
    <source>
        <dbReference type="Proteomes" id="UP000185678"/>
    </source>
</evidence>
<feature type="domain" description="Response regulatory" evidence="4">
    <location>
        <begin position="18"/>
        <end position="134"/>
    </location>
</feature>
<dbReference type="AlphaFoldDB" id="A0A1N7QCH6"/>
<dbReference type="GO" id="GO:0005524">
    <property type="term" value="F:ATP binding"/>
    <property type="evidence" value="ECO:0007669"/>
    <property type="project" value="UniProtKB-KW"/>
</dbReference>
<evidence type="ECO:0000256" key="3">
    <source>
        <dbReference type="PROSITE-ProRule" id="PRU00169"/>
    </source>
</evidence>
<gene>
    <name evidence="5" type="ORF">SAMN05421779_1157</name>
</gene>
<dbReference type="PANTHER" id="PTHR43384">
    <property type="entry name" value="SEPTUM SITE-DETERMINING PROTEIN MIND HOMOLOG, CHLOROPLASTIC-RELATED"/>
    <property type="match status" value="1"/>
</dbReference>
<dbReference type="InterPro" id="IPR027417">
    <property type="entry name" value="P-loop_NTPase"/>
</dbReference>
<dbReference type="SUPFAM" id="SSF52540">
    <property type="entry name" value="P-loop containing nucleoside triphosphate hydrolases"/>
    <property type="match status" value="1"/>
</dbReference>
<keyword evidence="3" id="KW-0597">Phosphoprotein</keyword>
<dbReference type="Gene3D" id="3.40.50.2300">
    <property type="match status" value="1"/>
</dbReference>
<dbReference type="InterPro" id="IPR050625">
    <property type="entry name" value="ParA/MinD_ATPase"/>
</dbReference>
<dbReference type="PANTHER" id="PTHR43384:SF6">
    <property type="entry name" value="SEPTUM SITE-DETERMINING PROTEIN MIND HOMOLOG, CHLOROPLASTIC"/>
    <property type="match status" value="1"/>
</dbReference>
<keyword evidence="1" id="KW-0547">Nucleotide-binding</keyword>
<dbReference type="GO" id="GO:0051782">
    <property type="term" value="P:negative regulation of cell division"/>
    <property type="evidence" value="ECO:0007669"/>
    <property type="project" value="TreeGrafter"/>
</dbReference>
<dbReference type="EMBL" id="FTOA01000015">
    <property type="protein sequence ID" value="SIT20573.1"/>
    <property type="molecule type" value="Genomic_DNA"/>
</dbReference>
<dbReference type="STRING" id="80876.SAMN05421779_1157"/>
<dbReference type="Pfam" id="PF00072">
    <property type="entry name" value="Response_reg"/>
    <property type="match status" value="1"/>
</dbReference>
<evidence type="ECO:0000256" key="1">
    <source>
        <dbReference type="ARBA" id="ARBA00022741"/>
    </source>
</evidence>
<feature type="modified residue" description="4-aspartylphosphate" evidence="3">
    <location>
        <position position="69"/>
    </location>
</feature>
<dbReference type="GO" id="GO:0009898">
    <property type="term" value="C:cytoplasmic side of plasma membrane"/>
    <property type="evidence" value="ECO:0007669"/>
    <property type="project" value="TreeGrafter"/>
</dbReference>